<comment type="caution">
    <text evidence="1">The sequence shown here is derived from an EMBL/GenBank/DDBJ whole genome shotgun (WGS) entry which is preliminary data.</text>
</comment>
<proteinExistence type="predicted"/>
<protein>
    <submittedName>
        <fullName evidence="1">Uncharacterized protein</fullName>
    </submittedName>
</protein>
<dbReference type="Proteomes" id="UP000823749">
    <property type="component" value="Chromosome 6"/>
</dbReference>
<dbReference type="InterPro" id="IPR036691">
    <property type="entry name" value="Endo/exonu/phosph_ase_sf"/>
</dbReference>
<accession>A0AAV6JYM0</accession>
<reference evidence="1 2" key="1">
    <citation type="submission" date="2020-08" db="EMBL/GenBank/DDBJ databases">
        <title>Plant Genome Project.</title>
        <authorList>
            <person name="Zhang R.-G."/>
        </authorList>
    </citation>
    <scope>NUCLEOTIDE SEQUENCE [LARGE SCALE GENOMIC DNA]</scope>
    <source>
        <strain evidence="1">WSP0</strain>
        <tissue evidence="1">Leaf</tissue>
    </source>
</reference>
<evidence type="ECO:0000313" key="2">
    <source>
        <dbReference type="Proteomes" id="UP000823749"/>
    </source>
</evidence>
<organism evidence="1 2">
    <name type="scientific">Rhododendron griersonianum</name>
    <dbReference type="NCBI Taxonomy" id="479676"/>
    <lineage>
        <taxon>Eukaryota</taxon>
        <taxon>Viridiplantae</taxon>
        <taxon>Streptophyta</taxon>
        <taxon>Embryophyta</taxon>
        <taxon>Tracheophyta</taxon>
        <taxon>Spermatophyta</taxon>
        <taxon>Magnoliopsida</taxon>
        <taxon>eudicotyledons</taxon>
        <taxon>Gunneridae</taxon>
        <taxon>Pentapetalae</taxon>
        <taxon>asterids</taxon>
        <taxon>Ericales</taxon>
        <taxon>Ericaceae</taxon>
        <taxon>Ericoideae</taxon>
        <taxon>Rhodoreae</taxon>
        <taxon>Rhododendron</taxon>
    </lineage>
</organism>
<evidence type="ECO:0000313" key="1">
    <source>
        <dbReference type="EMBL" id="KAG5545271.1"/>
    </source>
</evidence>
<dbReference type="EMBL" id="JACTNZ010000006">
    <property type="protein sequence ID" value="KAG5545271.1"/>
    <property type="molecule type" value="Genomic_DNA"/>
</dbReference>
<gene>
    <name evidence="1" type="ORF">RHGRI_017659</name>
</gene>
<name>A0AAV6JYM0_9ERIC</name>
<sequence length="133" mass="15023">MIVDFTRASKSRSLLVGNIHVLFNPKRGDIKLGQGLLVLAYQDYLIFSSSLSLVFDFFLKRPMNCHRSGATFLSCLLGTLTACPRLFSAMYQFLASAELDLQLHDRRNISGAICPLEYQPSQHQDKYAARLYS</sequence>
<dbReference type="AlphaFoldDB" id="A0AAV6JYM0"/>
<dbReference type="Gene3D" id="3.60.10.10">
    <property type="entry name" value="Endonuclease/exonuclease/phosphatase"/>
    <property type="match status" value="1"/>
</dbReference>
<keyword evidence="2" id="KW-1185">Reference proteome</keyword>